<sequence>MAYPSEKSIIEIPLKIALSPEGVNLFLQSNRPLQKIQFADMRDTFGLTVTGISTDTLKQLLSKNYITGIEASDSDILSRRDDILTLNTLLFRRALQERFNAELKAKLLKSKLIYQWNRTNPQKAITENLSVSEAAIKKIFNNQGEELKKIQEYILTPVYYNIEKEIGSQVEEGETLKKLAAAFFRNQGPFNWYILAFIKDKEDRKFYTEISSLINTYIKRSKIGDFLGTTLIELIMNAENSNIYSFAIKKNIPGVKIDQIFQDQILRNKILTSMSKAEQKLYVLWSFKEIESRQGTATRFQITVYNREYKAQIVQDSIKEQSKLSEKSMEQYLASASNNSLGSVDMTGFYLQSVKQECESLSIFFDSTVAQLARNDIAAITLTLQF</sequence>
<dbReference type="InterPro" id="IPR058397">
    <property type="entry name" value="DUF8084"/>
</dbReference>
<name>A0ABU9U943_9SPIR</name>
<dbReference type="Proteomes" id="UP001466331">
    <property type="component" value="Unassembled WGS sequence"/>
</dbReference>
<evidence type="ECO:0000313" key="2">
    <source>
        <dbReference type="Proteomes" id="UP001466331"/>
    </source>
</evidence>
<proteinExistence type="predicted"/>
<accession>A0ABU9U943</accession>
<dbReference type="RefSeq" id="WP_420068626.1">
    <property type="nucleotide sequence ID" value="NZ_JBCHKQ010000001.1"/>
</dbReference>
<protein>
    <submittedName>
        <fullName evidence="1">Uncharacterized protein</fullName>
    </submittedName>
</protein>
<dbReference type="Pfam" id="PF26329">
    <property type="entry name" value="DUF8084"/>
    <property type="match status" value="1"/>
</dbReference>
<comment type="caution">
    <text evidence="1">The sequence shown here is derived from an EMBL/GenBank/DDBJ whole genome shotgun (WGS) entry which is preliminary data.</text>
</comment>
<gene>
    <name evidence="1" type="ORF">WKV44_01305</name>
</gene>
<keyword evidence="2" id="KW-1185">Reference proteome</keyword>
<organism evidence="1 2">
    <name type="scientific">Rarispira pelagica</name>
    <dbReference type="NCBI Taxonomy" id="3141764"/>
    <lineage>
        <taxon>Bacteria</taxon>
        <taxon>Pseudomonadati</taxon>
        <taxon>Spirochaetota</taxon>
        <taxon>Spirochaetia</taxon>
        <taxon>Winmispirales</taxon>
        <taxon>Winmispiraceae</taxon>
        <taxon>Rarispira</taxon>
    </lineage>
</organism>
<dbReference type="EMBL" id="JBCHKQ010000001">
    <property type="protein sequence ID" value="MEM5947175.1"/>
    <property type="molecule type" value="Genomic_DNA"/>
</dbReference>
<evidence type="ECO:0000313" key="1">
    <source>
        <dbReference type="EMBL" id="MEM5947175.1"/>
    </source>
</evidence>
<reference evidence="1 2" key="1">
    <citation type="submission" date="2024-03" db="EMBL/GenBank/DDBJ databases">
        <title>Ignisphaera cupida sp. nov., a hyperthermophilic hydrolytic archaeon from a hot spring of Kamchatka, and proposal of Ignisphaeraceae fam. nov.</title>
        <authorList>
            <person name="Podosokorskaya O.A."/>
            <person name="Elcheninov A.G."/>
            <person name="Maltseva A.I."/>
            <person name="Zayulina K.S."/>
            <person name="Novikov A."/>
            <person name="Merkel A.Y."/>
        </authorList>
    </citation>
    <scope>NUCLEOTIDE SEQUENCE [LARGE SCALE GENOMIC DNA]</scope>
    <source>
        <strain evidence="1 2">38H-sp</strain>
    </source>
</reference>